<organism evidence="6 7">
    <name type="scientific">Sorlinia euscelidii</name>
    <dbReference type="NCBI Taxonomy" id="3081148"/>
    <lineage>
        <taxon>Bacteria</taxon>
        <taxon>Pseudomonadati</taxon>
        <taxon>Pseudomonadota</taxon>
        <taxon>Alphaproteobacteria</taxon>
        <taxon>Acetobacterales</taxon>
        <taxon>Acetobacteraceae</taxon>
        <taxon>Sorlinia</taxon>
    </lineage>
</organism>
<evidence type="ECO:0000259" key="5">
    <source>
        <dbReference type="Pfam" id="PF01464"/>
    </source>
</evidence>
<keyword evidence="3 4" id="KW-0732">Signal</keyword>
<dbReference type="InterPro" id="IPR000189">
    <property type="entry name" value="Transglyc_AS"/>
</dbReference>
<dbReference type="CDD" id="cd13401">
    <property type="entry name" value="Slt70-like"/>
    <property type="match status" value="1"/>
</dbReference>
<keyword evidence="7" id="KW-1185">Reference proteome</keyword>
<dbReference type="PANTHER" id="PTHR37423:SF2">
    <property type="entry name" value="MEMBRANE-BOUND LYTIC MUREIN TRANSGLYCOSYLASE C"/>
    <property type="match status" value="1"/>
</dbReference>
<dbReference type="Gene3D" id="1.10.530.10">
    <property type="match status" value="1"/>
</dbReference>
<protein>
    <submittedName>
        <fullName evidence="6">SLT domain-containing protein</fullName>
    </submittedName>
</protein>
<dbReference type="InterPro" id="IPR008258">
    <property type="entry name" value="Transglycosylase_SLT_dom_1"/>
</dbReference>
<feature type="chain" id="PRO_5046906252" evidence="4">
    <location>
        <begin position="34"/>
        <end position="657"/>
    </location>
</feature>
<dbReference type="SUPFAM" id="SSF48435">
    <property type="entry name" value="Bacterial muramidases"/>
    <property type="match status" value="1"/>
</dbReference>
<dbReference type="PROSITE" id="PS00922">
    <property type="entry name" value="TRANSGLYCOSYLASE"/>
    <property type="match status" value="1"/>
</dbReference>
<comment type="similarity">
    <text evidence="1">Belongs to the transglycosylase Slt family.</text>
</comment>
<sequence>MRETSLFASSNSARAFVLSVAFLAGFSAAPSRAQTSRTSMQTGIKVPSQVEETAFAIPQSFGPHGSGHELPRPLSAADAAALRKAFQAQRQGDFISAIRYSEATHDPVLLGDLLAARYLNPDFHPNAPQLKLWLATYGNYADAEAIQGRLIEISPPGTVRLQHFVSPLLPSDTEATIDAMPEPDPVAASLRRNAALDRMIADCLTKTEPALERARHIVDTTKWISSVYRAQLYAEIALGALSAGQNDFALSTAVAGFAASKNQLGYAAFVAGLAAWQDNRYRDALVLFNLAADAPLSQVTVKAGASYWAARVEKRLGHVVNARAWLRRAAAMPDTFYGILARQTSKQRPSPRPHQIVSNAGRAAMSNPVPVMGEVDIQAVEATPQGRQLFALLQIGETARAEAVLRRMWRDIEHDRAMCHSVQLVASAAGLQRFASQVATILAASEAQPAALPGFPMPHLAPRHGFRMDPALIYALTKIESNFNPKAASSGGAHGLMQIKPQTASFVVGPKPSLNANGVAIIKVPSDMVGQLRNPAINLDIGQKYLTYLAALTARTESAPEGGDLLHTLASYNAGPGAIARWENNTHNDDIARDPLLFLETIPFKETRNYVRNALTYLWIYADKMNLPMPSLNALAQARWPEFAKEQQLAFAAPTLH</sequence>
<gene>
    <name evidence="6" type="ORF">DOFOFD_04975</name>
</gene>
<evidence type="ECO:0000256" key="2">
    <source>
        <dbReference type="ARBA" id="ARBA00009387"/>
    </source>
</evidence>
<name>A0ABU7U0F1_9PROT</name>
<reference evidence="6 7" key="1">
    <citation type="submission" date="2023-10" db="EMBL/GenBank/DDBJ databases">
        <title>Sorlinia euscelidii gen. nov., sp. nov., an acetic acid bacteria isolated from the gut of Euscelidius variegatus emitter.</title>
        <authorList>
            <person name="Michoud G."/>
            <person name="Marasco R."/>
            <person name="Seferji K."/>
            <person name="Gonella E."/>
            <person name="Garuglieri E."/>
            <person name="Alma A."/>
            <person name="Mapelli F."/>
            <person name="Borin S."/>
            <person name="Daffonchio D."/>
            <person name="Crotti E."/>
        </authorList>
    </citation>
    <scope>NUCLEOTIDE SEQUENCE [LARGE SCALE GENOMIC DNA]</scope>
    <source>
        <strain evidence="6 7">EV16P</strain>
    </source>
</reference>
<dbReference type="SUPFAM" id="SSF53955">
    <property type="entry name" value="Lysozyme-like"/>
    <property type="match status" value="1"/>
</dbReference>
<proteinExistence type="inferred from homology"/>
<evidence type="ECO:0000313" key="7">
    <source>
        <dbReference type="Proteomes" id="UP001312908"/>
    </source>
</evidence>
<evidence type="ECO:0000313" key="6">
    <source>
        <dbReference type="EMBL" id="MEE8658359.1"/>
    </source>
</evidence>
<dbReference type="Pfam" id="PF01464">
    <property type="entry name" value="SLT"/>
    <property type="match status" value="1"/>
</dbReference>
<dbReference type="InterPro" id="IPR023346">
    <property type="entry name" value="Lysozyme-like_dom_sf"/>
</dbReference>
<dbReference type="Proteomes" id="UP001312908">
    <property type="component" value="Unassembled WGS sequence"/>
</dbReference>
<dbReference type="EMBL" id="JAWJZY010000002">
    <property type="protein sequence ID" value="MEE8658359.1"/>
    <property type="molecule type" value="Genomic_DNA"/>
</dbReference>
<dbReference type="Gene3D" id="1.25.20.10">
    <property type="entry name" value="Bacterial muramidases"/>
    <property type="match status" value="1"/>
</dbReference>
<accession>A0ABU7U0F1</accession>
<evidence type="ECO:0000256" key="4">
    <source>
        <dbReference type="SAM" id="SignalP"/>
    </source>
</evidence>
<dbReference type="PANTHER" id="PTHR37423">
    <property type="entry name" value="SOLUBLE LYTIC MUREIN TRANSGLYCOSYLASE-RELATED"/>
    <property type="match status" value="1"/>
</dbReference>
<dbReference type="InterPro" id="IPR008939">
    <property type="entry name" value="Lytic_TGlycosylase_superhlx_U"/>
</dbReference>
<feature type="domain" description="Transglycosylase SLT" evidence="5">
    <location>
        <begin position="466"/>
        <end position="591"/>
    </location>
</feature>
<comment type="caution">
    <text evidence="6">The sequence shown here is derived from an EMBL/GenBank/DDBJ whole genome shotgun (WGS) entry which is preliminary data.</text>
</comment>
<evidence type="ECO:0000256" key="3">
    <source>
        <dbReference type="ARBA" id="ARBA00022729"/>
    </source>
</evidence>
<comment type="similarity">
    <text evidence="2">Belongs to the virb1 family.</text>
</comment>
<feature type="signal peptide" evidence="4">
    <location>
        <begin position="1"/>
        <end position="33"/>
    </location>
</feature>
<evidence type="ECO:0000256" key="1">
    <source>
        <dbReference type="ARBA" id="ARBA00007734"/>
    </source>
</evidence>